<dbReference type="InterPro" id="IPR001254">
    <property type="entry name" value="Trypsin_dom"/>
</dbReference>
<dbReference type="PROSITE" id="PS50240">
    <property type="entry name" value="TRYPSIN_DOM"/>
    <property type="match status" value="1"/>
</dbReference>
<proteinExistence type="inferred from homology"/>
<evidence type="ECO:0000313" key="8">
    <source>
        <dbReference type="Proteomes" id="UP000694399"/>
    </source>
</evidence>
<dbReference type="Proteomes" id="UP000694399">
    <property type="component" value="Chromosome E3"/>
</dbReference>
<name>A0A8C8X9K9_PANLE</name>
<keyword evidence="8" id="KW-1185">Reference proteome</keyword>
<reference evidence="7" key="2">
    <citation type="submission" date="2025-08" db="UniProtKB">
        <authorList>
            <consortium name="Ensembl"/>
        </authorList>
    </citation>
    <scope>IDENTIFICATION</scope>
</reference>
<dbReference type="CDD" id="cd00190">
    <property type="entry name" value="Tryp_SPc"/>
    <property type="match status" value="1"/>
</dbReference>
<dbReference type="PANTHER" id="PTHR24271:SF60">
    <property type="entry name" value="KALLIKREIN-15"/>
    <property type="match status" value="1"/>
</dbReference>
<reference evidence="7" key="3">
    <citation type="submission" date="2025-09" db="UniProtKB">
        <authorList>
            <consortium name="Ensembl"/>
        </authorList>
    </citation>
    <scope>IDENTIFICATION</scope>
</reference>
<dbReference type="InterPro" id="IPR033116">
    <property type="entry name" value="TRYPSIN_SER"/>
</dbReference>
<accession>A0A8C8X9K9</accession>
<dbReference type="Pfam" id="PF00089">
    <property type="entry name" value="Trypsin"/>
    <property type="match status" value="1"/>
</dbReference>
<dbReference type="PANTHER" id="PTHR24271">
    <property type="entry name" value="KALLIKREIN-RELATED"/>
    <property type="match status" value="1"/>
</dbReference>
<dbReference type="SMART" id="SM00020">
    <property type="entry name" value="Tryp_SPc"/>
    <property type="match status" value="1"/>
</dbReference>
<dbReference type="PRINTS" id="PR00722">
    <property type="entry name" value="CHYMOTRYPSIN"/>
</dbReference>
<dbReference type="InterPro" id="IPR009003">
    <property type="entry name" value="Peptidase_S1_PA"/>
</dbReference>
<dbReference type="OMA" id="IISDASC"/>
<dbReference type="GO" id="GO:0006508">
    <property type="term" value="P:proteolysis"/>
    <property type="evidence" value="ECO:0007669"/>
    <property type="project" value="UniProtKB-KW"/>
</dbReference>
<protein>
    <submittedName>
        <fullName evidence="7">Kallikrein related peptidase 15</fullName>
    </submittedName>
</protein>
<gene>
    <name evidence="7" type="primary">KLK15</name>
</gene>
<evidence type="ECO:0000259" key="6">
    <source>
        <dbReference type="PROSITE" id="PS50240"/>
    </source>
</evidence>
<evidence type="ECO:0000256" key="3">
    <source>
        <dbReference type="ARBA" id="ARBA00022801"/>
    </source>
</evidence>
<dbReference type="GO" id="GO:0030141">
    <property type="term" value="C:secretory granule"/>
    <property type="evidence" value="ECO:0007669"/>
    <property type="project" value="TreeGrafter"/>
</dbReference>
<dbReference type="Ensembl" id="ENSPLOT00000017935.1">
    <property type="protein sequence ID" value="ENSPLOP00000016205.1"/>
    <property type="gene ID" value="ENSPLOG00000011793.1"/>
</dbReference>
<dbReference type="Gene3D" id="2.40.10.10">
    <property type="entry name" value="Trypsin-like serine proteases"/>
    <property type="match status" value="2"/>
</dbReference>
<dbReference type="PROSITE" id="PS00135">
    <property type="entry name" value="TRYPSIN_SER"/>
    <property type="match status" value="1"/>
</dbReference>
<sequence length="265" mass="28344">FWILIQDPPLLPLPAAQHHSAQTLKGEACEPHSQPRQAALLERGRFTCAGSLVFLSAPHCPCGQSPAHAHSFMSVHLGEHNLRKRDGPEVLWTVARLVPHPCHEARSHRHEVMLLRLTRPTCLSPPVRPVALPTRCPQPGEACVVSGWGLVADDKPGTKGSMALGVSLPDMLHCANISVIPATSCSKDYPGRLMSTTVCAGVEGGGTDSCEGDSGGPHTGWLVCGGVLQGIVSWGDVPCDTTHKPGVYTKVCSYLGWIRDTVKRN</sequence>
<keyword evidence="3" id="KW-0378">Hydrolase</keyword>
<keyword evidence="4" id="KW-0720">Serine protease</keyword>
<evidence type="ECO:0000313" key="7">
    <source>
        <dbReference type="Ensembl" id="ENSPLOP00000016205.1"/>
    </source>
</evidence>
<comment type="similarity">
    <text evidence="1">Belongs to the peptidase S1 family. Snake venom subfamily.</text>
</comment>
<keyword evidence="2" id="KW-0645">Protease</keyword>
<dbReference type="InterPro" id="IPR001314">
    <property type="entry name" value="Peptidase_S1A"/>
</dbReference>
<dbReference type="FunFam" id="2.40.10.10:FF:000010">
    <property type="entry name" value="Kallikrein related peptidase 11"/>
    <property type="match status" value="1"/>
</dbReference>
<reference evidence="7" key="1">
    <citation type="journal article" date="2019" name="bioRxiv">
        <title>Long live the king: chromosome-level assembly of the lion (Panthera leo) using linked-read, Hi-C, and long read data.</title>
        <authorList>
            <person name="Armstrong E.E."/>
            <person name="Taylor R.W."/>
            <person name="Miller D.E."/>
            <person name="Kaelin C."/>
            <person name="Barsh G."/>
            <person name="Hadly E.A."/>
            <person name="Petrov D."/>
        </authorList>
    </citation>
    <scope>NUCLEOTIDE SEQUENCE [LARGE SCALE GENOMIC DNA]</scope>
</reference>
<dbReference type="GO" id="GO:0004252">
    <property type="term" value="F:serine-type endopeptidase activity"/>
    <property type="evidence" value="ECO:0007669"/>
    <property type="project" value="InterPro"/>
</dbReference>
<evidence type="ECO:0000256" key="2">
    <source>
        <dbReference type="ARBA" id="ARBA00022670"/>
    </source>
</evidence>
<dbReference type="GeneTree" id="ENSGT00940000162074"/>
<evidence type="ECO:0000256" key="5">
    <source>
        <dbReference type="ARBA" id="ARBA00023157"/>
    </source>
</evidence>
<dbReference type="SUPFAM" id="SSF50494">
    <property type="entry name" value="Trypsin-like serine proteases"/>
    <property type="match status" value="1"/>
</dbReference>
<organism evidence="7 8">
    <name type="scientific">Panthera leo</name>
    <name type="common">Lion</name>
    <dbReference type="NCBI Taxonomy" id="9689"/>
    <lineage>
        <taxon>Eukaryota</taxon>
        <taxon>Metazoa</taxon>
        <taxon>Chordata</taxon>
        <taxon>Craniata</taxon>
        <taxon>Vertebrata</taxon>
        <taxon>Euteleostomi</taxon>
        <taxon>Mammalia</taxon>
        <taxon>Eutheria</taxon>
        <taxon>Laurasiatheria</taxon>
        <taxon>Carnivora</taxon>
        <taxon>Feliformia</taxon>
        <taxon>Felidae</taxon>
        <taxon>Pantherinae</taxon>
        <taxon>Panthera</taxon>
    </lineage>
</organism>
<feature type="domain" description="Peptidase S1" evidence="6">
    <location>
        <begin position="23"/>
        <end position="263"/>
    </location>
</feature>
<keyword evidence="5" id="KW-1015">Disulfide bond</keyword>
<evidence type="ECO:0000256" key="4">
    <source>
        <dbReference type="ARBA" id="ARBA00022825"/>
    </source>
</evidence>
<dbReference type="InterPro" id="IPR043504">
    <property type="entry name" value="Peptidase_S1_PA_chymotrypsin"/>
</dbReference>
<evidence type="ECO:0000256" key="1">
    <source>
        <dbReference type="ARBA" id="ARBA00009228"/>
    </source>
</evidence>
<dbReference type="AlphaFoldDB" id="A0A8C8X9K9"/>